<name>A0ACB6YX08_THEGA</name>
<dbReference type="Proteomes" id="UP000886501">
    <property type="component" value="Unassembled WGS sequence"/>
</dbReference>
<dbReference type="EMBL" id="MU118826">
    <property type="protein sequence ID" value="KAF9641975.1"/>
    <property type="molecule type" value="Genomic_DNA"/>
</dbReference>
<evidence type="ECO:0000313" key="1">
    <source>
        <dbReference type="EMBL" id="KAF9641975.1"/>
    </source>
</evidence>
<organism evidence="1 2">
    <name type="scientific">Thelephora ganbajun</name>
    <name type="common">Ganba fungus</name>
    <dbReference type="NCBI Taxonomy" id="370292"/>
    <lineage>
        <taxon>Eukaryota</taxon>
        <taxon>Fungi</taxon>
        <taxon>Dikarya</taxon>
        <taxon>Basidiomycota</taxon>
        <taxon>Agaricomycotina</taxon>
        <taxon>Agaricomycetes</taxon>
        <taxon>Thelephorales</taxon>
        <taxon>Thelephoraceae</taxon>
        <taxon>Thelephora</taxon>
    </lineage>
</organism>
<proteinExistence type="predicted"/>
<reference evidence="1" key="1">
    <citation type="submission" date="2019-10" db="EMBL/GenBank/DDBJ databases">
        <authorList>
            <consortium name="DOE Joint Genome Institute"/>
            <person name="Kuo A."/>
            <person name="Miyauchi S."/>
            <person name="Kiss E."/>
            <person name="Drula E."/>
            <person name="Kohler A."/>
            <person name="Sanchez-Garcia M."/>
            <person name="Andreopoulos B."/>
            <person name="Barry K.W."/>
            <person name="Bonito G."/>
            <person name="Buee M."/>
            <person name="Carver A."/>
            <person name="Chen C."/>
            <person name="Cichocki N."/>
            <person name="Clum A."/>
            <person name="Culley D."/>
            <person name="Crous P.W."/>
            <person name="Fauchery L."/>
            <person name="Girlanda M."/>
            <person name="Hayes R."/>
            <person name="Keri Z."/>
            <person name="Labutti K."/>
            <person name="Lipzen A."/>
            <person name="Lombard V."/>
            <person name="Magnuson J."/>
            <person name="Maillard F."/>
            <person name="Morin E."/>
            <person name="Murat C."/>
            <person name="Nolan M."/>
            <person name="Ohm R."/>
            <person name="Pangilinan J."/>
            <person name="Pereira M."/>
            <person name="Perotto S."/>
            <person name="Peter M."/>
            <person name="Riley R."/>
            <person name="Sitrit Y."/>
            <person name="Stielow B."/>
            <person name="Szollosi G."/>
            <person name="Zifcakova L."/>
            <person name="Stursova M."/>
            <person name="Spatafora J.W."/>
            <person name="Tedersoo L."/>
            <person name="Vaario L.-M."/>
            <person name="Yamada A."/>
            <person name="Yan M."/>
            <person name="Wang P."/>
            <person name="Xu J."/>
            <person name="Bruns T."/>
            <person name="Baldrian P."/>
            <person name="Vilgalys R."/>
            <person name="Henrissat B."/>
            <person name="Grigoriev I.V."/>
            <person name="Hibbett D."/>
            <person name="Nagy L.G."/>
            <person name="Martin F.M."/>
        </authorList>
    </citation>
    <scope>NUCLEOTIDE SEQUENCE</scope>
    <source>
        <strain evidence="1">P2</strain>
    </source>
</reference>
<accession>A0ACB6YX08</accession>
<gene>
    <name evidence="1" type="ORF">BDM02DRAFT_3133425</name>
</gene>
<reference evidence="1" key="2">
    <citation type="journal article" date="2020" name="Nat. Commun.">
        <title>Large-scale genome sequencing of mycorrhizal fungi provides insights into the early evolution of symbiotic traits.</title>
        <authorList>
            <person name="Miyauchi S."/>
            <person name="Kiss E."/>
            <person name="Kuo A."/>
            <person name="Drula E."/>
            <person name="Kohler A."/>
            <person name="Sanchez-Garcia M."/>
            <person name="Morin E."/>
            <person name="Andreopoulos B."/>
            <person name="Barry K.W."/>
            <person name="Bonito G."/>
            <person name="Buee M."/>
            <person name="Carver A."/>
            <person name="Chen C."/>
            <person name="Cichocki N."/>
            <person name="Clum A."/>
            <person name="Culley D."/>
            <person name="Crous P.W."/>
            <person name="Fauchery L."/>
            <person name="Girlanda M."/>
            <person name="Hayes R.D."/>
            <person name="Keri Z."/>
            <person name="LaButti K."/>
            <person name="Lipzen A."/>
            <person name="Lombard V."/>
            <person name="Magnuson J."/>
            <person name="Maillard F."/>
            <person name="Murat C."/>
            <person name="Nolan M."/>
            <person name="Ohm R.A."/>
            <person name="Pangilinan J."/>
            <person name="Pereira M.F."/>
            <person name="Perotto S."/>
            <person name="Peter M."/>
            <person name="Pfister S."/>
            <person name="Riley R."/>
            <person name="Sitrit Y."/>
            <person name="Stielow J.B."/>
            <person name="Szollosi G."/>
            <person name="Zifcakova L."/>
            <person name="Stursova M."/>
            <person name="Spatafora J.W."/>
            <person name="Tedersoo L."/>
            <person name="Vaario L.M."/>
            <person name="Yamada A."/>
            <person name="Yan M."/>
            <person name="Wang P."/>
            <person name="Xu J."/>
            <person name="Bruns T."/>
            <person name="Baldrian P."/>
            <person name="Vilgalys R."/>
            <person name="Dunand C."/>
            <person name="Henrissat B."/>
            <person name="Grigoriev I.V."/>
            <person name="Hibbett D."/>
            <person name="Nagy L.G."/>
            <person name="Martin F.M."/>
        </authorList>
    </citation>
    <scope>NUCLEOTIDE SEQUENCE</scope>
    <source>
        <strain evidence="1">P2</strain>
    </source>
</reference>
<comment type="caution">
    <text evidence="1">The sequence shown here is derived from an EMBL/GenBank/DDBJ whole genome shotgun (WGS) entry which is preliminary data.</text>
</comment>
<keyword evidence="2" id="KW-1185">Reference proteome</keyword>
<protein>
    <submittedName>
        <fullName evidence="1">Uncharacterized protein</fullName>
    </submittedName>
</protein>
<evidence type="ECO:0000313" key="2">
    <source>
        <dbReference type="Proteomes" id="UP000886501"/>
    </source>
</evidence>
<sequence>MAIRIAWGTCNTESGSARRGGQILQTIKNGMRCAADCCLVFAEVFMMPVFVVQVLSLDGTWPALHGKATEERESAGTVGQAGKQNQIFMPPLCWLRGPVPHCGRPLLLAVEISRRSSSEVAAEKLKKKETAAAKAKKKHEQEERVAQVKKEIKMAQTEALQSSRQGQRDNDLAKEHPKPALKRKADMAQLFDEWERTESAKVAKITLLKEPSSTSPAALNKPHGLANAGRHPPPTKTIIEDFVYEDEGNGTQSDGEDGEDEIEYLGSLAESLVSTKSTNTSNVPSQATKDFIPAVLEEVGCSMTPWKNLDIDLLRGCMTLVYPGLDYNIEKGGPLDTSNAIGTAAVINVQNFMAKFKTPKLVEGYVKSGLIYYGEIPFLYRVFEPTEVRSSKEKGGYKVTRHGLFQNQAILDTMLIYYGKRGTKQHLPPALSPGSNPMGTECALLMHSTSWFIEDKCPFSEKFWGHQTAIYVKLMKELSTSQWNTFYTGLGYTEGVHEKLNEFSRPVKRWTDDPDEYFIVGSDPAKDK</sequence>